<evidence type="ECO:0000313" key="1">
    <source>
        <dbReference type="EMBL" id="RZC60056.1"/>
    </source>
</evidence>
<dbReference type="AlphaFoldDB" id="A0A4Y7JHP3"/>
<organism evidence="1 2">
    <name type="scientific">Papaver somniferum</name>
    <name type="common">Opium poppy</name>
    <dbReference type="NCBI Taxonomy" id="3469"/>
    <lineage>
        <taxon>Eukaryota</taxon>
        <taxon>Viridiplantae</taxon>
        <taxon>Streptophyta</taxon>
        <taxon>Embryophyta</taxon>
        <taxon>Tracheophyta</taxon>
        <taxon>Spermatophyta</taxon>
        <taxon>Magnoliopsida</taxon>
        <taxon>Ranunculales</taxon>
        <taxon>Papaveraceae</taxon>
        <taxon>Papaveroideae</taxon>
        <taxon>Papaver</taxon>
    </lineage>
</organism>
<dbReference type="Gramene" id="RZC60056">
    <property type="protein sequence ID" value="RZC60056"/>
    <property type="gene ID" value="C5167_021815"/>
</dbReference>
<dbReference type="EMBL" id="CM010719">
    <property type="protein sequence ID" value="RZC60056.1"/>
    <property type="molecule type" value="Genomic_DNA"/>
</dbReference>
<reference evidence="1 2" key="1">
    <citation type="journal article" date="2018" name="Science">
        <title>The opium poppy genome and morphinan production.</title>
        <authorList>
            <person name="Guo L."/>
            <person name="Winzer T."/>
            <person name="Yang X."/>
            <person name="Li Y."/>
            <person name="Ning Z."/>
            <person name="He Z."/>
            <person name="Teodor R."/>
            <person name="Lu Y."/>
            <person name="Bowser T.A."/>
            <person name="Graham I.A."/>
            <person name="Ye K."/>
        </authorList>
    </citation>
    <scope>NUCLEOTIDE SEQUENCE [LARGE SCALE GENOMIC DNA]</scope>
    <source>
        <strain evidence="2">cv. HN1</strain>
        <tissue evidence="1">Leaves</tissue>
    </source>
</reference>
<evidence type="ECO:0000313" key="2">
    <source>
        <dbReference type="Proteomes" id="UP000316621"/>
    </source>
</evidence>
<name>A0A4Y7JHP3_PAPSO</name>
<accession>A0A4Y7JHP3</accession>
<keyword evidence="2" id="KW-1185">Reference proteome</keyword>
<proteinExistence type="predicted"/>
<sequence length="74" mass="8382">MTLMLSVAKAIRSKMTRGLENLTHFVSLVHKLVSEHEPNLPEHASIKEPSNVAKLEVYQVLELKSKEPAFSRKN</sequence>
<dbReference type="Proteomes" id="UP000316621">
    <property type="component" value="Chromosome 5"/>
</dbReference>
<gene>
    <name evidence="1" type="ORF">C5167_021815</name>
</gene>
<protein>
    <submittedName>
        <fullName evidence="1">Uncharacterized protein</fullName>
    </submittedName>
</protein>